<evidence type="ECO:0000256" key="6">
    <source>
        <dbReference type="SAM" id="Phobius"/>
    </source>
</evidence>
<evidence type="ECO:0000256" key="1">
    <source>
        <dbReference type="ARBA" id="ARBA00004141"/>
    </source>
</evidence>
<feature type="region of interest" description="Disordered" evidence="5">
    <location>
        <begin position="50"/>
        <end position="72"/>
    </location>
</feature>
<keyword evidence="3 6" id="KW-1133">Transmembrane helix</keyword>
<keyword evidence="4 6" id="KW-0472">Membrane</keyword>
<dbReference type="AlphaFoldDB" id="A0A177WAP6"/>
<evidence type="ECO:0000256" key="3">
    <source>
        <dbReference type="ARBA" id="ARBA00022989"/>
    </source>
</evidence>
<reference evidence="8 9" key="2">
    <citation type="submission" date="2016-05" db="EMBL/GenBank/DDBJ databases">
        <title>Lineage-specific infection strategies underlie the spectrum of fungal disease in amphibians.</title>
        <authorList>
            <person name="Cuomo C.A."/>
            <person name="Farrer R.A."/>
            <person name="James T."/>
            <person name="Longcore J."/>
            <person name="Birren B."/>
        </authorList>
    </citation>
    <scope>NUCLEOTIDE SEQUENCE [LARGE SCALE GENOMIC DNA]</scope>
    <source>
        <strain evidence="8 9">JEL423</strain>
    </source>
</reference>
<dbReference type="EMBL" id="DS022300">
    <property type="protein sequence ID" value="OAJ36764.1"/>
    <property type="molecule type" value="Genomic_DNA"/>
</dbReference>
<reference evidence="8 9" key="1">
    <citation type="submission" date="2006-10" db="EMBL/GenBank/DDBJ databases">
        <title>The Genome Sequence of Batrachochytrium dendrobatidis JEL423.</title>
        <authorList>
            <consortium name="The Broad Institute Genome Sequencing Platform"/>
            <person name="Birren B."/>
            <person name="Lander E."/>
            <person name="Galagan J."/>
            <person name="Cuomo C."/>
            <person name="Devon K."/>
            <person name="Jaffe D."/>
            <person name="Butler J."/>
            <person name="Alvarez P."/>
            <person name="Gnerre S."/>
            <person name="Grabherr M."/>
            <person name="Kleber M."/>
            <person name="Mauceli E."/>
            <person name="Brockman W."/>
            <person name="Young S."/>
            <person name="LaButti K."/>
            <person name="Sykes S."/>
            <person name="DeCaprio D."/>
            <person name="Crawford M."/>
            <person name="Koehrsen M."/>
            <person name="Engels R."/>
            <person name="Montgomery P."/>
            <person name="Pearson M."/>
            <person name="Howarth C."/>
            <person name="Larson L."/>
            <person name="White J."/>
            <person name="O'Leary S."/>
            <person name="Kodira C."/>
            <person name="Zeng Q."/>
            <person name="Yandava C."/>
            <person name="Alvarado L."/>
            <person name="Longcore J."/>
            <person name="James T."/>
        </authorList>
    </citation>
    <scope>NUCLEOTIDE SEQUENCE [LARGE SCALE GENOMIC DNA]</scope>
    <source>
        <strain evidence="8 9">JEL423</strain>
    </source>
</reference>
<evidence type="ECO:0000256" key="4">
    <source>
        <dbReference type="ARBA" id="ARBA00023136"/>
    </source>
</evidence>
<evidence type="ECO:0000313" key="8">
    <source>
        <dbReference type="EMBL" id="OAJ36764.1"/>
    </source>
</evidence>
<dbReference type="OrthoDB" id="73901at2759"/>
<dbReference type="STRING" id="403673.A0A177WAP6"/>
<evidence type="ECO:0000256" key="2">
    <source>
        <dbReference type="ARBA" id="ARBA00022692"/>
    </source>
</evidence>
<dbReference type="GO" id="GO:0005375">
    <property type="term" value="F:copper ion transmembrane transporter activity"/>
    <property type="evidence" value="ECO:0007669"/>
    <property type="project" value="InterPro"/>
</dbReference>
<evidence type="ECO:0000256" key="7">
    <source>
        <dbReference type="SAM" id="SignalP"/>
    </source>
</evidence>
<comment type="subcellular location">
    <subcellularLocation>
        <location evidence="1">Membrane</location>
        <topology evidence="1">Multi-pass membrane protein</topology>
    </subcellularLocation>
</comment>
<feature type="transmembrane region" description="Helical" evidence="6">
    <location>
        <begin position="311"/>
        <end position="333"/>
    </location>
</feature>
<organism evidence="8 9">
    <name type="scientific">Batrachochytrium dendrobatidis (strain JEL423)</name>
    <dbReference type="NCBI Taxonomy" id="403673"/>
    <lineage>
        <taxon>Eukaryota</taxon>
        <taxon>Fungi</taxon>
        <taxon>Fungi incertae sedis</taxon>
        <taxon>Chytridiomycota</taxon>
        <taxon>Chytridiomycota incertae sedis</taxon>
        <taxon>Chytridiomycetes</taxon>
        <taxon>Rhizophydiales</taxon>
        <taxon>Rhizophydiales incertae sedis</taxon>
        <taxon>Batrachochytrium</taxon>
    </lineage>
</organism>
<proteinExistence type="predicted"/>
<feature type="chain" id="PRO_5008077423" description="Copper transporter" evidence="7">
    <location>
        <begin position="41"/>
        <end position="580"/>
    </location>
</feature>
<feature type="signal peptide" evidence="7">
    <location>
        <begin position="1"/>
        <end position="40"/>
    </location>
</feature>
<dbReference type="Proteomes" id="UP000077115">
    <property type="component" value="Unassembled WGS sequence"/>
</dbReference>
<dbReference type="VEuPathDB" id="FungiDB:BDEG_20901"/>
<dbReference type="Pfam" id="PF04145">
    <property type="entry name" value="Ctr"/>
    <property type="match status" value="2"/>
</dbReference>
<protein>
    <recommendedName>
        <fullName evidence="10">Copper transporter</fullName>
    </recommendedName>
</protein>
<gene>
    <name evidence="8" type="ORF">BDEG_20901</name>
</gene>
<keyword evidence="7" id="KW-0732">Signal</keyword>
<accession>A0A177WAP6</accession>
<evidence type="ECO:0000256" key="5">
    <source>
        <dbReference type="SAM" id="MobiDB-lite"/>
    </source>
</evidence>
<dbReference type="PANTHER" id="PTHR12483:SF27">
    <property type="entry name" value="COPPER TRANSPORT PROTEIN CTR1"/>
    <property type="match status" value="1"/>
</dbReference>
<dbReference type="eggNOG" id="ENOG502SVTP">
    <property type="taxonomic scope" value="Eukaryota"/>
</dbReference>
<keyword evidence="2 6" id="KW-0812">Transmembrane</keyword>
<name>A0A177WAP6_BATDL</name>
<evidence type="ECO:0000313" key="9">
    <source>
        <dbReference type="Proteomes" id="UP000077115"/>
    </source>
</evidence>
<dbReference type="GO" id="GO:0005886">
    <property type="term" value="C:plasma membrane"/>
    <property type="evidence" value="ECO:0007669"/>
    <property type="project" value="TreeGrafter"/>
</dbReference>
<dbReference type="PANTHER" id="PTHR12483">
    <property type="entry name" value="SOLUTE CARRIER FAMILY 31 COPPER TRANSPORTERS"/>
    <property type="match status" value="1"/>
</dbReference>
<feature type="transmembrane region" description="Helical" evidence="6">
    <location>
        <begin position="517"/>
        <end position="550"/>
    </location>
</feature>
<evidence type="ECO:0008006" key="10">
    <source>
        <dbReference type="Google" id="ProtNLM"/>
    </source>
</evidence>
<dbReference type="InterPro" id="IPR007274">
    <property type="entry name" value="Cop_transporter"/>
</dbReference>
<sequence length="580" mass="64424">MMSSGALKRRDAANSNTVAHSSLLQRLLLTLLATCSTVLAASISQESADSPSLSKRFRPNPHSDNSHRRRHDLNVKKVSATGISKVNSLRLTKASDDCIVDPTAIACRSYKYPSENITQNLNALCGSMPNMPGCSIRKSCTQLPTSKKWFCKEFSLLADICAADMSGMRDCSNYVKMCKTGTLVKQCYDEPPIAYLPTTKHAKQLVLDICSDMYMTGCETCQPESMCFGFDVYGSLCLSMPDMPQCNEWKRMCSKEPMVHICPLDSPERDHGQNGSPGDTNHRFGPTMKMYFHFGYSDYILFDSWVPRSTFSYALGCLFCFLLAIGYEFLLVVGSGLDTAWKMVESSRHSNGVGLGDTLELPMSGSDHSFGLYRSPMENPNISVLSDDTPLLRPRSRITGKRRTSLNISTHPKLQPNHESQNLPLCPTTDLTDQIDMGPDGEEESVFDHSMSESSSHIHQRVISHGNTSQAAGLSDFLQHHSGDISHHSNQHTPTQYLSRLYTKKWTHLQMRIGRALIRLVTITLAYICMLLVMSFNVGLFLSVVVGLAVGKFMWSHEAYGVGGNIPFNSDNLVEKEHCC</sequence>